<dbReference type="STRING" id="1192034.CAP_5068"/>
<accession>A0A017T4P2</accession>
<dbReference type="EMBL" id="ASRX01000040">
    <property type="protein sequence ID" value="EYF03967.1"/>
    <property type="molecule type" value="Genomic_DNA"/>
</dbReference>
<dbReference type="RefSeq" id="WP_044245060.1">
    <property type="nucleotide sequence ID" value="NZ_ASRX01000040.1"/>
</dbReference>
<comment type="caution">
    <text evidence="1">The sequence shown here is derived from an EMBL/GenBank/DDBJ whole genome shotgun (WGS) entry which is preliminary data.</text>
</comment>
<evidence type="ECO:0000313" key="1">
    <source>
        <dbReference type="EMBL" id="EYF03967.1"/>
    </source>
</evidence>
<name>A0A017T4P2_9BACT</name>
<evidence type="ECO:0000313" key="2">
    <source>
        <dbReference type="Proteomes" id="UP000019678"/>
    </source>
</evidence>
<gene>
    <name evidence="1" type="ORF">CAP_5068</name>
</gene>
<protein>
    <submittedName>
        <fullName evidence="1">Uncharacterized protein</fullName>
    </submittedName>
</protein>
<dbReference type="OrthoDB" id="5515396at2"/>
<dbReference type="Proteomes" id="UP000019678">
    <property type="component" value="Unassembled WGS sequence"/>
</dbReference>
<reference evidence="1 2" key="1">
    <citation type="submission" date="2013-05" db="EMBL/GenBank/DDBJ databases">
        <title>Genome assembly of Chondromyces apiculatus DSM 436.</title>
        <authorList>
            <person name="Sharma G."/>
            <person name="Khatri I."/>
            <person name="Kaur C."/>
            <person name="Mayilraj S."/>
            <person name="Subramanian S."/>
        </authorList>
    </citation>
    <scope>NUCLEOTIDE SEQUENCE [LARGE SCALE GENOMIC DNA]</scope>
    <source>
        <strain evidence="1 2">DSM 436</strain>
    </source>
</reference>
<keyword evidence="2" id="KW-1185">Reference proteome</keyword>
<dbReference type="AlphaFoldDB" id="A0A017T4P2"/>
<dbReference type="PROSITE" id="PS51257">
    <property type="entry name" value="PROKAR_LIPOPROTEIN"/>
    <property type="match status" value="1"/>
</dbReference>
<sequence length="156" mass="17250">MLPSKILISVSVLAGAVLGCGLPYTPATPPGFVLLDDRYESDEVRATTAEGVVLGVRAQDNDPKGDLAFWAKVLENRMRDTGGYALIEKRNVKCRNGLSGVQLRFGHDEGRTPHLYYLTIFVDDDHVFLLEAGGTKDEVTRQEAQIDWSVRNFLPD</sequence>
<proteinExistence type="predicted"/>
<organism evidence="1 2">
    <name type="scientific">Chondromyces apiculatus DSM 436</name>
    <dbReference type="NCBI Taxonomy" id="1192034"/>
    <lineage>
        <taxon>Bacteria</taxon>
        <taxon>Pseudomonadati</taxon>
        <taxon>Myxococcota</taxon>
        <taxon>Polyangia</taxon>
        <taxon>Polyangiales</taxon>
        <taxon>Polyangiaceae</taxon>
        <taxon>Chondromyces</taxon>
    </lineage>
</organism>